<evidence type="ECO:0000313" key="2">
    <source>
        <dbReference type="Proteomes" id="UP000024635"/>
    </source>
</evidence>
<reference evidence="2" key="1">
    <citation type="journal article" date="2015" name="Nat. Genet.">
        <title>The genome and transcriptome of the zoonotic hookworm Ancylostoma ceylanicum identify infection-specific gene families.</title>
        <authorList>
            <person name="Schwarz E.M."/>
            <person name="Hu Y."/>
            <person name="Antoshechkin I."/>
            <person name="Miller M.M."/>
            <person name="Sternberg P.W."/>
            <person name="Aroian R.V."/>
        </authorList>
    </citation>
    <scope>NUCLEOTIDE SEQUENCE</scope>
    <source>
        <strain evidence="2">HY135</strain>
    </source>
</reference>
<keyword evidence="2" id="KW-1185">Reference proteome</keyword>
<dbReference type="EMBL" id="JARK01001408">
    <property type="protein sequence ID" value="EYC06971.1"/>
    <property type="molecule type" value="Genomic_DNA"/>
</dbReference>
<gene>
    <name evidence="1" type="primary">Acey_s0072.g627</name>
    <name evidence="1" type="ORF">Y032_0072g627</name>
</gene>
<accession>A0A016TW30</accession>
<sequence length="108" mass="11970">MTNLDGKLMLSSDKESPPGCLGTTCVFETVLFPSAPGEATEGSLLAETPKRCARQARKKKPQWIPAYPLRRIEPVSVHFFIFPSNSTPPNARTPLSHRGECWDQGEAW</sequence>
<organism evidence="1 2">
    <name type="scientific">Ancylostoma ceylanicum</name>
    <dbReference type="NCBI Taxonomy" id="53326"/>
    <lineage>
        <taxon>Eukaryota</taxon>
        <taxon>Metazoa</taxon>
        <taxon>Ecdysozoa</taxon>
        <taxon>Nematoda</taxon>
        <taxon>Chromadorea</taxon>
        <taxon>Rhabditida</taxon>
        <taxon>Rhabditina</taxon>
        <taxon>Rhabditomorpha</taxon>
        <taxon>Strongyloidea</taxon>
        <taxon>Ancylostomatidae</taxon>
        <taxon>Ancylostomatinae</taxon>
        <taxon>Ancylostoma</taxon>
    </lineage>
</organism>
<protein>
    <submittedName>
        <fullName evidence="1">Uncharacterized protein</fullName>
    </submittedName>
</protein>
<name>A0A016TW30_9BILA</name>
<dbReference type="Proteomes" id="UP000024635">
    <property type="component" value="Unassembled WGS sequence"/>
</dbReference>
<comment type="caution">
    <text evidence="1">The sequence shown here is derived from an EMBL/GenBank/DDBJ whole genome shotgun (WGS) entry which is preliminary data.</text>
</comment>
<dbReference type="AlphaFoldDB" id="A0A016TW30"/>
<proteinExistence type="predicted"/>
<evidence type="ECO:0000313" key="1">
    <source>
        <dbReference type="EMBL" id="EYC06971.1"/>
    </source>
</evidence>